<sequence length="122" mass="13558">MSGDADPAGGPTADGGGAIVRVWHGWTDPEDADEYERFLVDPDDGLLENLSGDGYRGYDLLRREAGDEVEFVTQIRFANYDAVAAFAGENYGRAHVPEEARELLARWDAEATHYDHRASERR</sequence>
<dbReference type="AlphaFoldDB" id="A0A1I5N1X8"/>
<reference evidence="2" key="1">
    <citation type="submission" date="2016-10" db="EMBL/GenBank/DDBJ databases">
        <authorList>
            <person name="Varghese N."/>
            <person name="Submissions S."/>
        </authorList>
    </citation>
    <scope>NUCLEOTIDE SEQUENCE [LARGE SCALE GENOMIC DNA]</scope>
    <source>
        <strain evidence="2">CGMCC 1.10329</strain>
    </source>
</reference>
<dbReference type="EMBL" id="FOXI01000001">
    <property type="protein sequence ID" value="SFP15753.1"/>
    <property type="molecule type" value="Genomic_DNA"/>
</dbReference>
<proteinExistence type="predicted"/>
<organism evidence="1 2">
    <name type="scientific">Halolamina pelagica</name>
    <dbReference type="NCBI Taxonomy" id="699431"/>
    <lineage>
        <taxon>Archaea</taxon>
        <taxon>Methanobacteriati</taxon>
        <taxon>Methanobacteriota</taxon>
        <taxon>Stenosarchaea group</taxon>
        <taxon>Halobacteria</taxon>
        <taxon>Halobacteriales</taxon>
        <taxon>Haloferacaceae</taxon>
    </lineage>
</organism>
<evidence type="ECO:0000313" key="2">
    <source>
        <dbReference type="Proteomes" id="UP000183769"/>
    </source>
</evidence>
<evidence type="ECO:0008006" key="3">
    <source>
        <dbReference type="Google" id="ProtNLM"/>
    </source>
</evidence>
<accession>A0A1I5N1X8</accession>
<dbReference type="RefSeq" id="WP_241729519.1">
    <property type="nucleotide sequence ID" value="NZ_FOXI01000001.1"/>
</dbReference>
<name>A0A1I5N1X8_9EURY</name>
<keyword evidence="2" id="KW-1185">Reference proteome</keyword>
<dbReference type="Proteomes" id="UP000183769">
    <property type="component" value="Unassembled WGS sequence"/>
</dbReference>
<gene>
    <name evidence="1" type="ORF">SAMN05216277_101514</name>
</gene>
<evidence type="ECO:0000313" key="1">
    <source>
        <dbReference type="EMBL" id="SFP15753.1"/>
    </source>
</evidence>
<protein>
    <recommendedName>
        <fullName evidence="3">Antibiotic biosynthesis monooxygenase</fullName>
    </recommendedName>
</protein>